<keyword evidence="3" id="KW-1185">Reference proteome</keyword>
<dbReference type="Proteomes" id="UP000184346">
    <property type="component" value="Unassembled WGS sequence"/>
</dbReference>
<dbReference type="Pfam" id="PF21900">
    <property type="entry name" value="DUF6920"/>
    <property type="match status" value="1"/>
</dbReference>
<keyword evidence="1" id="KW-1133">Transmembrane helix</keyword>
<accession>A0A1M4SDA3</accession>
<reference evidence="2 3" key="1">
    <citation type="submission" date="2016-11" db="EMBL/GenBank/DDBJ databases">
        <authorList>
            <person name="Jaros S."/>
            <person name="Januszkiewicz K."/>
            <person name="Wedrychowicz H."/>
        </authorList>
    </citation>
    <scope>NUCLEOTIDE SEQUENCE [LARGE SCALE GENOMIC DNA]</scope>
    <source>
        <strain evidence="2 3">DSM 19980</strain>
    </source>
</reference>
<dbReference type="AlphaFoldDB" id="A0A1M4SDA3"/>
<dbReference type="EMBL" id="FQUJ01000002">
    <property type="protein sequence ID" value="SHE30190.1"/>
    <property type="molecule type" value="Genomic_DNA"/>
</dbReference>
<proteinExistence type="predicted"/>
<evidence type="ECO:0000313" key="2">
    <source>
        <dbReference type="EMBL" id="SHE30190.1"/>
    </source>
</evidence>
<dbReference type="STRING" id="1121942.SAMN02745148_00075"/>
<sequence length="286" mass="31436">MTALQIVLVPVTVAASALVAVATFGALRWQAATRRLESRIDAARVPARPEAVDFGELEGLPAPVRRYFHTVLEEGLPMVAGVRARHRGSFNMGATADRWRPFTSAQRVITCRPGFVWNGRIAAIPGLPVRVHDAYVAGQGILQGNLLGLFPVVSQRGKGAIAEGELMRFLAEAVWYPTALLPSQGVHWEEEGTRSAKATLTDGAISLTLSFDFNEEGVIDTVRAKARGRSVGEQSVPTPWQGRFWNYQRRKGMLVPLEGEVAWLSEEGARPYWRGRITKIDYEFAG</sequence>
<protein>
    <submittedName>
        <fullName evidence="2">Uncharacterized protein</fullName>
    </submittedName>
</protein>
<name>A0A1M4SDA3_9GAMM</name>
<organism evidence="2 3">
    <name type="scientific">Modicisalibacter ilicicola DSM 19980</name>
    <dbReference type="NCBI Taxonomy" id="1121942"/>
    <lineage>
        <taxon>Bacteria</taxon>
        <taxon>Pseudomonadati</taxon>
        <taxon>Pseudomonadota</taxon>
        <taxon>Gammaproteobacteria</taxon>
        <taxon>Oceanospirillales</taxon>
        <taxon>Halomonadaceae</taxon>
        <taxon>Modicisalibacter</taxon>
    </lineage>
</organism>
<feature type="transmembrane region" description="Helical" evidence="1">
    <location>
        <begin position="6"/>
        <end position="29"/>
    </location>
</feature>
<dbReference type="OrthoDB" id="3671061at2"/>
<keyword evidence="1" id="KW-0472">Membrane</keyword>
<evidence type="ECO:0000313" key="3">
    <source>
        <dbReference type="Proteomes" id="UP000184346"/>
    </source>
</evidence>
<keyword evidence="1" id="KW-0812">Transmembrane</keyword>
<dbReference type="InterPro" id="IPR054213">
    <property type="entry name" value="DUF6920"/>
</dbReference>
<gene>
    <name evidence="2" type="ORF">SAMN02745148_00075</name>
</gene>
<dbReference type="RefSeq" id="WP_072818532.1">
    <property type="nucleotide sequence ID" value="NZ_FQUJ01000002.1"/>
</dbReference>
<evidence type="ECO:0000256" key="1">
    <source>
        <dbReference type="SAM" id="Phobius"/>
    </source>
</evidence>